<evidence type="ECO:0000313" key="1">
    <source>
        <dbReference type="EMBL" id="KAG2317977.1"/>
    </source>
</evidence>
<accession>A0A8X8B132</accession>
<dbReference type="AlphaFoldDB" id="A0A8X8B132"/>
<dbReference type="Proteomes" id="UP000886595">
    <property type="component" value="Unassembled WGS sequence"/>
</dbReference>
<comment type="caution">
    <text evidence="1">The sequence shown here is derived from an EMBL/GenBank/DDBJ whole genome shotgun (WGS) entry which is preliminary data.</text>
</comment>
<dbReference type="OrthoDB" id="1068353at2759"/>
<dbReference type="EMBL" id="JAAMPC010000004">
    <property type="protein sequence ID" value="KAG2317977.1"/>
    <property type="molecule type" value="Genomic_DNA"/>
</dbReference>
<proteinExistence type="predicted"/>
<reference evidence="1 2" key="1">
    <citation type="submission" date="2020-02" db="EMBL/GenBank/DDBJ databases">
        <authorList>
            <person name="Ma Q."/>
            <person name="Huang Y."/>
            <person name="Song X."/>
            <person name="Pei D."/>
        </authorList>
    </citation>
    <scope>NUCLEOTIDE SEQUENCE [LARGE SCALE GENOMIC DNA]</scope>
    <source>
        <strain evidence="1">Sxm20200214</strain>
        <tissue evidence="1">Leaf</tissue>
    </source>
</reference>
<keyword evidence="2" id="KW-1185">Reference proteome</keyword>
<protein>
    <submittedName>
        <fullName evidence="1">Uncharacterized protein</fullName>
    </submittedName>
</protein>
<dbReference type="GO" id="GO:0004014">
    <property type="term" value="F:adenosylmethionine decarboxylase activity"/>
    <property type="evidence" value="ECO:0007669"/>
    <property type="project" value="InterPro"/>
</dbReference>
<dbReference type="InterPro" id="IPR016067">
    <property type="entry name" value="S-AdoMet_deCO2ase_core"/>
</dbReference>
<organism evidence="1 2">
    <name type="scientific">Brassica carinata</name>
    <name type="common">Ethiopian mustard</name>
    <name type="synonym">Abyssinian cabbage</name>
    <dbReference type="NCBI Taxonomy" id="52824"/>
    <lineage>
        <taxon>Eukaryota</taxon>
        <taxon>Viridiplantae</taxon>
        <taxon>Streptophyta</taxon>
        <taxon>Embryophyta</taxon>
        <taxon>Tracheophyta</taxon>
        <taxon>Spermatophyta</taxon>
        <taxon>Magnoliopsida</taxon>
        <taxon>eudicotyledons</taxon>
        <taxon>Gunneridae</taxon>
        <taxon>Pentapetalae</taxon>
        <taxon>rosids</taxon>
        <taxon>malvids</taxon>
        <taxon>Brassicales</taxon>
        <taxon>Brassicaceae</taxon>
        <taxon>Brassiceae</taxon>
        <taxon>Brassica</taxon>
    </lineage>
</organism>
<dbReference type="Gene3D" id="3.60.90.10">
    <property type="entry name" value="S-adenosylmethionine decarboxylase"/>
    <property type="match status" value="1"/>
</dbReference>
<evidence type="ECO:0000313" key="2">
    <source>
        <dbReference type="Proteomes" id="UP000886595"/>
    </source>
</evidence>
<name>A0A8X8B132_BRACI</name>
<sequence>MITFILQEYILIPDGFWYDSFEAVGYDFNTIELSQMVRRVLSCFDSQEFFVAVNWSVEVNAYKPGDQCILRVVWLRREKRNILVCKKRGWKSDVSNV</sequence>
<gene>
    <name evidence="1" type="ORF">Bca52824_021099</name>
</gene>
<dbReference type="SUPFAM" id="SSF56276">
    <property type="entry name" value="S-adenosylmethionine decarboxylase"/>
    <property type="match status" value="1"/>
</dbReference>
<dbReference type="GO" id="GO:0008295">
    <property type="term" value="P:spermidine biosynthetic process"/>
    <property type="evidence" value="ECO:0007669"/>
    <property type="project" value="InterPro"/>
</dbReference>